<dbReference type="EMBL" id="CP022437">
    <property type="protein sequence ID" value="ASN04669.1"/>
    <property type="molecule type" value="Genomic_DNA"/>
</dbReference>
<organism evidence="3 4">
    <name type="scientific">Virgibacillus necropolis</name>
    <dbReference type="NCBI Taxonomy" id="163877"/>
    <lineage>
        <taxon>Bacteria</taxon>
        <taxon>Bacillati</taxon>
        <taxon>Bacillota</taxon>
        <taxon>Bacilli</taxon>
        <taxon>Bacillales</taxon>
        <taxon>Bacillaceae</taxon>
        <taxon>Virgibacillus</taxon>
    </lineage>
</organism>
<keyword evidence="2" id="KW-1133">Transmembrane helix</keyword>
<evidence type="ECO:0000256" key="2">
    <source>
        <dbReference type="SAM" id="Phobius"/>
    </source>
</evidence>
<evidence type="ECO:0000313" key="3">
    <source>
        <dbReference type="EMBL" id="ASN04669.1"/>
    </source>
</evidence>
<feature type="transmembrane region" description="Helical" evidence="2">
    <location>
        <begin position="274"/>
        <end position="290"/>
    </location>
</feature>
<keyword evidence="4" id="KW-1185">Reference proteome</keyword>
<keyword evidence="2" id="KW-0472">Membrane</keyword>
<feature type="transmembrane region" description="Helical" evidence="2">
    <location>
        <begin position="311"/>
        <end position="330"/>
    </location>
</feature>
<feature type="transmembrane region" description="Helical" evidence="2">
    <location>
        <begin position="53"/>
        <end position="75"/>
    </location>
</feature>
<feature type="compositionally biased region" description="Basic and acidic residues" evidence="1">
    <location>
        <begin position="230"/>
        <end position="240"/>
    </location>
</feature>
<feature type="transmembrane region" description="Helical" evidence="2">
    <location>
        <begin position="95"/>
        <end position="126"/>
    </location>
</feature>
<feature type="region of interest" description="Disordered" evidence="1">
    <location>
        <begin position="216"/>
        <end position="240"/>
    </location>
</feature>
<feature type="transmembrane region" description="Helical" evidence="2">
    <location>
        <begin position="182"/>
        <end position="201"/>
    </location>
</feature>
<dbReference type="InterPro" id="IPR006160">
    <property type="entry name" value="SCFA_transpt_AtoE"/>
</dbReference>
<protein>
    <submittedName>
        <fullName evidence="3">Short-chain fatty acid transporter</fullName>
    </submittedName>
</protein>
<reference evidence="3 4" key="1">
    <citation type="journal article" date="2003" name="Int. J. Syst. Evol. Microbiol.">
        <title>Virgibacillus carmonensis sp. nov., Virgibacillus necropolis sp. nov. and Virgibacillus picturae sp. nov., three novel species isolated from deteriorated mural paintings, transfer of the species of the genus salibacillus to Virgibacillus, as Virgibacillus marismortui comb. nov. and Virgibacillus salexigens comb. nov., and emended description of the genus Virgibacillus.</title>
        <authorList>
            <person name="Heyrman J."/>
            <person name="Logan N.A."/>
            <person name="Busse H.J."/>
            <person name="Balcaen A."/>
            <person name="Lebbe L."/>
            <person name="Rodriguez-Diaz M."/>
            <person name="Swings J."/>
            <person name="De Vos P."/>
        </authorList>
    </citation>
    <scope>NUCLEOTIDE SEQUENCE [LARGE SCALE GENOMIC DNA]</scope>
    <source>
        <strain evidence="3 4">LMG 19488</strain>
    </source>
</reference>
<evidence type="ECO:0000256" key="1">
    <source>
        <dbReference type="SAM" id="MobiDB-lite"/>
    </source>
</evidence>
<gene>
    <name evidence="3" type="ORF">CFK40_06385</name>
</gene>
<dbReference type="KEGG" id="vne:CFK40_06385"/>
<dbReference type="GO" id="GO:0005886">
    <property type="term" value="C:plasma membrane"/>
    <property type="evidence" value="ECO:0007669"/>
    <property type="project" value="TreeGrafter"/>
</dbReference>
<feature type="transmembrane region" description="Helical" evidence="2">
    <location>
        <begin position="250"/>
        <end position="268"/>
    </location>
</feature>
<accession>A0A221MAK6</accession>
<feature type="transmembrane region" description="Helical" evidence="2">
    <location>
        <begin position="336"/>
        <end position="362"/>
    </location>
</feature>
<keyword evidence="2" id="KW-0812">Transmembrane</keyword>
<evidence type="ECO:0000313" key="4">
    <source>
        <dbReference type="Proteomes" id="UP000204391"/>
    </source>
</evidence>
<feature type="transmembrane region" description="Helical" evidence="2">
    <location>
        <begin position="423"/>
        <end position="444"/>
    </location>
</feature>
<name>A0A221MAK6_9BACI</name>
<proteinExistence type="predicted"/>
<dbReference type="Proteomes" id="UP000204391">
    <property type="component" value="Chromosome"/>
</dbReference>
<dbReference type="PANTHER" id="PTHR41983">
    <property type="entry name" value="SHORT-CHAIN FATTY ACID TRANSPORTER-RELATED"/>
    <property type="match status" value="1"/>
</dbReference>
<sequence length="445" mass="48857">MFKSITSFFDRIVQRYLPDAFLFAIILTFVVFLLGIGITGSSPVQMIEYWGGGFWDLLAFAMQMSLIVVTGYILASTPIVKNLLIKISKLANTPGQAILLVTFVAAIACIINYGFGLVVGALLAIHVAKRVPTVDYRLLMASAYSGFLLWHGGLSGSIPLLIATPGHFLEDTMGVVPVTETLFSSFNLFIVLVLLLTLPLLNRFLMKSRDTLNTTDPASWRPDDTEEIDEHSTDSSEKLTPAERLENSQIISLLIGVMGFAFIIYHFTANGLDLNINIVNFIFLFLGIIFHRTPRRFLHSVTNAVKNVGGIVIQFPFYAGIMGMMVASGLSEQMSLWFVSISTEFTFPLFAFISAGLVNFFVPSGGGQWAVQGPIMIPAALEIGVDTAKTAMAVAWGDAWTNMIQPFWALPLLAIAGLKVRDIMGFCVMILIYSFIPISIGLLFF</sequence>
<dbReference type="OrthoDB" id="9342495at2"/>
<feature type="transmembrane region" description="Helical" evidence="2">
    <location>
        <begin position="138"/>
        <end position="162"/>
    </location>
</feature>
<feature type="transmembrane region" description="Helical" evidence="2">
    <location>
        <begin position="20"/>
        <end position="41"/>
    </location>
</feature>
<dbReference type="RefSeq" id="WP_089531520.1">
    <property type="nucleotide sequence ID" value="NZ_CP022437.1"/>
</dbReference>
<dbReference type="AlphaFoldDB" id="A0A221MAK6"/>
<dbReference type="PANTHER" id="PTHR41983:SF2">
    <property type="entry name" value="SHORT-CHAIN FATTY ACID TRANSPORTER-RELATED"/>
    <property type="match status" value="1"/>
</dbReference>
<dbReference type="Pfam" id="PF02667">
    <property type="entry name" value="SCFA_trans"/>
    <property type="match status" value="1"/>
</dbReference>